<evidence type="ECO:0000313" key="2">
    <source>
        <dbReference type="EMBL" id="CEK97744.1"/>
    </source>
</evidence>
<sequence length="60" mass="6488">MSRKPNKSRENSAAAERLADWKGGDNYIGQLPLSIADSDSPEYDQGAFGQDDDDIEAGVD</sequence>
<reference evidence="2" key="1">
    <citation type="submission" date="2014-12" db="EMBL/GenBank/DDBJ databases">
        <title>Insight into the proteome of Arion vulgaris.</title>
        <authorList>
            <person name="Aradska J."/>
            <person name="Bulat T."/>
            <person name="Smidak R."/>
            <person name="Sarate P."/>
            <person name="Gangsoo J."/>
            <person name="Sialana F."/>
            <person name="Bilban M."/>
            <person name="Lubec G."/>
        </authorList>
    </citation>
    <scope>NUCLEOTIDE SEQUENCE</scope>
    <source>
        <tissue evidence="2">Skin</tissue>
    </source>
</reference>
<feature type="non-terminal residue" evidence="2">
    <location>
        <position position="60"/>
    </location>
</feature>
<organism evidence="2">
    <name type="scientific">Arion vulgaris</name>
    <dbReference type="NCBI Taxonomy" id="1028688"/>
    <lineage>
        <taxon>Eukaryota</taxon>
        <taxon>Metazoa</taxon>
        <taxon>Spiralia</taxon>
        <taxon>Lophotrochozoa</taxon>
        <taxon>Mollusca</taxon>
        <taxon>Gastropoda</taxon>
        <taxon>Heterobranchia</taxon>
        <taxon>Euthyneura</taxon>
        <taxon>Panpulmonata</taxon>
        <taxon>Eupulmonata</taxon>
        <taxon>Stylommatophora</taxon>
        <taxon>Helicina</taxon>
        <taxon>Arionoidea</taxon>
        <taxon>Arionidae</taxon>
        <taxon>Arion</taxon>
    </lineage>
</organism>
<feature type="region of interest" description="Disordered" evidence="1">
    <location>
        <begin position="1"/>
        <end position="60"/>
    </location>
</feature>
<accession>A0A0B7BWZ4</accession>
<gene>
    <name evidence="2" type="primary">ORF216766</name>
</gene>
<evidence type="ECO:0000256" key="1">
    <source>
        <dbReference type="SAM" id="MobiDB-lite"/>
    </source>
</evidence>
<name>A0A0B7BWZ4_9EUPU</name>
<dbReference type="AlphaFoldDB" id="A0A0B7BWZ4"/>
<feature type="compositionally biased region" description="Acidic residues" evidence="1">
    <location>
        <begin position="50"/>
        <end position="60"/>
    </location>
</feature>
<protein>
    <submittedName>
        <fullName evidence="2">Uncharacterized protein</fullName>
    </submittedName>
</protein>
<proteinExistence type="predicted"/>
<dbReference type="EMBL" id="HACG01050879">
    <property type="protein sequence ID" value="CEK97744.1"/>
    <property type="molecule type" value="Transcribed_RNA"/>
</dbReference>